<evidence type="ECO:0000256" key="6">
    <source>
        <dbReference type="ARBA" id="ARBA00022759"/>
    </source>
</evidence>
<dbReference type="GO" id="GO:0000727">
    <property type="term" value="P:double-strand break repair via break-induced replication"/>
    <property type="evidence" value="ECO:0007669"/>
    <property type="project" value="UniProtKB-UniRule"/>
</dbReference>
<evidence type="ECO:0000256" key="5">
    <source>
        <dbReference type="ARBA" id="ARBA00022723"/>
    </source>
</evidence>
<dbReference type="InterPro" id="IPR042530">
    <property type="entry name" value="EME1/EME2_C"/>
</dbReference>
<dbReference type="EC" id="3.1.22.-" evidence="14"/>
<dbReference type="Pfam" id="PF21136">
    <property type="entry name" value="WHD_MUS81"/>
    <property type="match status" value="1"/>
</dbReference>
<dbReference type="Pfam" id="PF14716">
    <property type="entry name" value="HHH_8"/>
    <property type="match status" value="1"/>
</dbReference>
<evidence type="ECO:0000256" key="2">
    <source>
        <dbReference type="ARBA" id="ARBA00004604"/>
    </source>
</evidence>
<dbReference type="InterPro" id="IPR011335">
    <property type="entry name" value="Restrct_endonuc-II-like"/>
</dbReference>
<dbReference type="GO" id="GO:0005730">
    <property type="term" value="C:nucleolus"/>
    <property type="evidence" value="ECO:0007669"/>
    <property type="project" value="UniProtKB-SubCell"/>
</dbReference>
<dbReference type="GO" id="GO:0031573">
    <property type="term" value="P:mitotic intra-S DNA damage checkpoint signaling"/>
    <property type="evidence" value="ECO:0007669"/>
    <property type="project" value="TreeGrafter"/>
</dbReference>
<accession>V9KNJ3</accession>
<keyword evidence="10 14" id="KW-0233">DNA recombination</keyword>
<evidence type="ECO:0000256" key="7">
    <source>
        <dbReference type="ARBA" id="ARBA00022763"/>
    </source>
</evidence>
<evidence type="ECO:0000256" key="11">
    <source>
        <dbReference type="ARBA" id="ARBA00023204"/>
    </source>
</evidence>
<evidence type="ECO:0000259" key="16">
    <source>
        <dbReference type="SMART" id="SM00891"/>
    </source>
</evidence>
<dbReference type="PANTHER" id="PTHR13451:SF0">
    <property type="entry name" value="CROSSOVER JUNCTION ENDONUCLEASE MUS81"/>
    <property type="match status" value="1"/>
</dbReference>
<dbReference type="Gene3D" id="1.10.10.10">
    <property type="entry name" value="Winged helix-like DNA-binding domain superfamily/Winged helix DNA-binding domain"/>
    <property type="match status" value="1"/>
</dbReference>
<feature type="compositionally biased region" description="Acidic residues" evidence="15">
    <location>
        <begin position="266"/>
        <end position="282"/>
    </location>
</feature>
<feature type="domain" description="ERCC4" evidence="16">
    <location>
        <begin position="355"/>
        <end position="464"/>
    </location>
</feature>
<keyword evidence="7 14" id="KW-0227">DNA damage</keyword>
<dbReference type="InterPro" id="IPR006166">
    <property type="entry name" value="ERCC4_domain"/>
</dbReference>
<dbReference type="Gene3D" id="3.40.50.10130">
    <property type="match status" value="1"/>
</dbReference>
<comment type="subunit">
    <text evidence="14">Interacts with EME1.</text>
</comment>
<dbReference type="InterPro" id="IPR033309">
    <property type="entry name" value="Mus81"/>
</dbReference>
<dbReference type="EMBL" id="JW867084">
    <property type="protein sequence ID" value="AFO99601.1"/>
    <property type="molecule type" value="mRNA"/>
</dbReference>
<comment type="function">
    <text evidence="14">Interacts with EME1 to form a DNA structure-specific endonuclease with substrate preference for branched DNA structures with a 5'-end at the branch nick. Typical substrates include 3'-flap structures, D-loops, replication forks and nicked Holliday junctions. May be required in mitosis for the processing of stalled or collapsed replication fork intermediates. May be required in meiosis for the repair of meiosis-specific double strand breaks subsequent to single-end invasion (SEI).</text>
</comment>
<comment type="subcellular location">
    <subcellularLocation>
        <location evidence="2">Nucleus</location>
        <location evidence="2">Nucleolus</location>
    </subcellularLocation>
</comment>
<evidence type="ECO:0000256" key="12">
    <source>
        <dbReference type="ARBA" id="ARBA00023242"/>
    </source>
</evidence>
<dbReference type="GO" id="GO:0048257">
    <property type="term" value="F:3'-flap endonuclease activity"/>
    <property type="evidence" value="ECO:0007669"/>
    <property type="project" value="TreeGrafter"/>
</dbReference>
<keyword evidence="11 14" id="KW-0234">DNA repair</keyword>
<dbReference type="FunFam" id="1.10.150.670:FF:000001">
    <property type="entry name" value="Crossover junction endonuclease MUS81"/>
    <property type="match status" value="1"/>
</dbReference>
<dbReference type="CDD" id="cd20074">
    <property type="entry name" value="XPF_nuclease_Mus81"/>
    <property type="match status" value="1"/>
</dbReference>
<evidence type="ECO:0000256" key="10">
    <source>
        <dbReference type="ARBA" id="ARBA00023172"/>
    </source>
</evidence>
<dbReference type="Gene3D" id="1.10.150.670">
    <property type="entry name" value="Crossover junction endonuclease EME1, DNA-binding domain"/>
    <property type="match status" value="1"/>
</dbReference>
<evidence type="ECO:0000256" key="14">
    <source>
        <dbReference type="RuleBase" id="RU369042"/>
    </source>
</evidence>
<dbReference type="GO" id="GO:0008821">
    <property type="term" value="F:crossover junction DNA endonuclease activity"/>
    <property type="evidence" value="ECO:0007669"/>
    <property type="project" value="UniProtKB-UniRule"/>
</dbReference>
<keyword evidence="6 14" id="KW-0255">Endonuclease</keyword>
<dbReference type="InterPro" id="IPR047417">
    <property type="entry name" value="WHD_MUS81"/>
</dbReference>
<keyword evidence="8 14" id="KW-0378">Hydrolase</keyword>
<evidence type="ECO:0000313" key="17">
    <source>
        <dbReference type="EMBL" id="AFO99601.1"/>
    </source>
</evidence>
<dbReference type="FunFam" id="1.10.10.10:FF:000307">
    <property type="entry name" value="Crossover junction endonuclease MUS81"/>
    <property type="match status" value="1"/>
</dbReference>
<comment type="subunit">
    <text evidence="13">Part of the heterodimeric DNA structure-specific endonuclease complex MUS81-EME1. Part of the heterodimeric DNA structure-specific endonuclease complex MUS81-EME2.</text>
</comment>
<dbReference type="GO" id="GO:0031297">
    <property type="term" value="P:replication fork processing"/>
    <property type="evidence" value="ECO:0007669"/>
    <property type="project" value="UniProtKB-ARBA"/>
</dbReference>
<dbReference type="GO" id="GO:0003677">
    <property type="term" value="F:DNA binding"/>
    <property type="evidence" value="ECO:0007669"/>
    <property type="project" value="UniProtKB-UniRule"/>
</dbReference>
<dbReference type="SUPFAM" id="SSF52980">
    <property type="entry name" value="Restriction endonuclease-like"/>
    <property type="match status" value="1"/>
</dbReference>
<dbReference type="Gene3D" id="1.10.150.110">
    <property type="entry name" value="DNA polymerase beta, N-terminal domain-like"/>
    <property type="match status" value="1"/>
</dbReference>
<dbReference type="GO" id="GO:0000712">
    <property type="term" value="P:resolution of meiotic recombination intermediates"/>
    <property type="evidence" value="ECO:0007669"/>
    <property type="project" value="TreeGrafter"/>
</dbReference>
<evidence type="ECO:0000256" key="4">
    <source>
        <dbReference type="ARBA" id="ARBA00022722"/>
    </source>
</evidence>
<dbReference type="InterPro" id="IPR036388">
    <property type="entry name" value="WH-like_DNA-bd_sf"/>
</dbReference>
<dbReference type="GO" id="GO:0006308">
    <property type="term" value="P:DNA catabolic process"/>
    <property type="evidence" value="ECO:0007669"/>
    <property type="project" value="UniProtKB-UniRule"/>
</dbReference>
<proteinExistence type="evidence at transcript level"/>
<feature type="non-terminal residue" evidence="17">
    <location>
        <position position="1"/>
    </location>
</feature>
<sequence>QYGVKVPLPACPNPLFLKWLTEWRAEAALKQHKSQVVYEKAIESLAMYPLPLRSGREAKILYGFGDGICNRLDERLKDYYLELGMNVPMYFMPQSLSASPGKGKTGGGKKQTDNSPAKAQGPWESTDGPSDEDDVASLRPSPSRRRRPPNGETQDYKPHKQSGGYALLLTLFRGSQRPNSQGFMTKVQLQRKAQPLAKKSFTHFYASYRYNAWSSISALIEKDLVIKTGFPARFSLTEKGIKLGEKLYAEHLGQDKLDDLRAGLADSEDLSSTEDEDEEEELAAAVPPSPVKSSCGQPFPEPPVCPGASGMGGTAGAPYAENPLPPDPPIEGTSHQPPYVHVPEFTLSPGEFEVVLCIDFIETTAGASHRKRELVTELKKNGVNFDVRKLHVGDFLWVGREKLKPVSGQSQAARPRELVLDYVVERKRMDDLCGSIVDGRFREQKFRIKRSGLKNPIYLVEDCKFVKHLSLPETTLQQAIVNTQVVDGFFVKRTRDVKESAAYLTVMTRYLQSLYLRKSLVSCRKAELPACNLFAASEPDTCILLTFYEFNEGAMKNRAQSVKEVFAKQLMQISGVSGEKAVAILARYDSLASLMKAYEDCPCPVEREKLLSSIKCGSLQRNLGPALSKTLSQLYCTQGPLH</sequence>
<dbReference type="InterPro" id="IPR027421">
    <property type="entry name" value="DNA_pol_lamdba_lyase_dom_sf"/>
</dbReference>
<keyword evidence="9 14" id="KW-0460">Magnesium</keyword>
<protein>
    <recommendedName>
        <fullName evidence="14">Crossover junction endonuclease MUS81</fullName>
        <ecNumber evidence="14">3.1.22.-</ecNumber>
    </recommendedName>
</protein>
<dbReference type="PANTHER" id="PTHR13451">
    <property type="entry name" value="CLASS II CROSSOVER JUNCTION ENDONUCLEASE MUS81"/>
    <property type="match status" value="1"/>
</dbReference>
<dbReference type="GO" id="GO:0048476">
    <property type="term" value="C:Holliday junction resolvase complex"/>
    <property type="evidence" value="ECO:0007669"/>
    <property type="project" value="UniProtKB-UniRule"/>
</dbReference>
<keyword evidence="4 14" id="KW-0540">Nuclease</keyword>
<dbReference type="Pfam" id="PF21292">
    <property type="entry name" value="EME1-MUS81_C"/>
    <property type="match status" value="1"/>
</dbReference>
<dbReference type="SMART" id="SM00891">
    <property type="entry name" value="ERCC4"/>
    <property type="match status" value="1"/>
</dbReference>
<dbReference type="InterPro" id="IPR010996">
    <property type="entry name" value="HHH_MUS81"/>
</dbReference>
<dbReference type="FunFam" id="3.40.50.10130:FF:000003">
    <property type="entry name" value="Crossover junction endonuclease MUS81"/>
    <property type="match status" value="1"/>
</dbReference>
<feature type="region of interest" description="Disordered" evidence="15">
    <location>
        <begin position="97"/>
        <end position="160"/>
    </location>
</feature>
<evidence type="ECO:0000256" key="9">
    <source>
        <dbReference type="ARBA" id="ARBA00022842"/>
    </source>
</evidence>
<keyword evidence="5 14" id="KW-0479">Metal-binding</keyword>
<dbReference type="GO" id="GO:0046872">
    <property type="term" value="F:metal ion binding"/>
    <property type="evidence" value="ECO:0007669"/>
    <property type="project" value="UniProtKB-UniRule"/>
</dbReference>
<evidence type="ECO:0000256" key="3">
    <source>
        <dbReference type="ARBA" id="ARBA00010015"/>
    </source>
</evidence>
<comment type="cofactor">
    <cofactor evidence="1 14">
        <name>Mg(2+)</name>
        <dbReference type="ChEBI" id="CHEBI:18420"/>
    </cofactor>
</comment>
<organism evidence="17">
    <name type="scientific">Callorhinchus milii</name>
    <name type="common">Ghost shark</name>
    <dbReference type="NCBI Taxonomy" id="7868"/>
    <lineage>
        <taxon>Eukaryota</taxon>
        <taxon>Metazoa</taxon>
        <taxon>Chordata</taxon>
        <taxon>Craniata</taxon>
        <taxon>Vertebrata</taxon>
        <taxon>Chondrichthyes</taxon>
        <taxon>Holocephali</taxon>
        <taxon>Chimaeriformes</taxon>
        <taxon>Callorhinchidae</taxon>
        <taxon>Callorhinchus</taxon>
    </lineage>
</organism>
<evidence type="ECO:0000256" key="15">
    <source>
        <dbReference type="SAM" id="MobiDB-lite"/>
    </source>
</evidence>
<dbReference type="CDD" id="cd21036">
    <property type="entry name" value="WH_MUS81"/>
    <property type="match status" value="1"/>
</dbReference>
<keyword evidence="12 14" id="KW-0539">Nucleus</keyword>
<dbReference type="Pfam" id="PF02732">
    <property type="entry name" value="ERCC4"/>
    <property type="match status" value="1"/>
</dbReference>
<feature type="region of interest" description="Disordered" evidence="15">
    <location>
        <begin position="266"/>
        <end position="337"/>
    </location>
</feature>
<comment type="similarity">
    <text evidence="3 14">Belongs to the XPF family.</text>
</comment>
<evidence type="ECO:0000256" key="1">
    <source>
        <dbReference type="ARBA" id="ARBA00001946"/>
    </source>
</evidence>
<name>V9KNJ3_CALMI</name>
<dbReference type="AlphaFoldDB" id="V9KNJ3"/>
<evidence type="ECO:0000256" key="8">
    <source>
        <dbReference type="ARBA" id="ARBA00022801"/>
    </source>
</evidence>
<reference evidence="17" key="1">
    <citation type="journal article" date="2014" name="Nature">
        <title>Elephant shark genome provides unique insights into gnathostome evolution.</title>
        <authorList>
            <consortium name="International Elephant Shark Genome Sequencing Consortium"/>
            <person name="Venkatesh B."/>
            <person name="Lee A.P."/>
            <person name="Ravi V."/>
            <person name="Maurya A.K."/>
            <person name="Lian M.M."/>
            <person name="Swann J.B."/>
            <person name="Ohta Y."/>
            <person name="Flajnik M.F."/>
            <person name="Sutoh Y."/>
            <person name="Kasahara M."/>
            <person name="Hoon S."/>
            <person name="Gangu V."/>
            <person name="Roy S.W."/>
            <person name="Irimia M."/>
            <person name="Korzh V."/>
            <person name="Kondrychyn I."/>
            <person name="Lim Z.W."/>
            <person name="Tay B.H."/>
            <person name="Tohari S."/>
            <person name="Kong K.W."/>
            <person name="Ho S."/>
            <person name="Lorente-Galdos B."/>
            <person name="Quilez J."/>
            <person name="Marques-Bonet T."/>
            <person name="Raney B.J."/>
            <person name="Ingham P.W."/>
            <person name="Tay A."/>
            <person name="Hillier L.W."/>
            <person name="Minx P."/>
            <person name="Boehm T."/>
            <person name="Wilson R.K."/>
            <person name="Brenner S."/>
            <person name="Warren W.C."/>
        </authorList>
    </citation>
    <scope>NUCLEOTIDE SEQUENCE</scope>
    <source>
        <tissue evidence="17">Brain</tissue>
    </source>
</reference>
<evidence type="ECO:0000256" key="13">
    <source>
        <dbReference type="ARBA" id="ARBA00093541"/>
    </source>
</evidence>
<dbReference type="FunFam" id="1.10.150.110:FF:000001">
    <property type="entry name" value="Putative Crossover junction endonuclease MUS81"/>
    <property type="match status" value="1"/>
</dbReference>
<dbReference type="SUPFAM" id="SSF47802">
    <property type="entry name" value="DNA polymerase beta, N-terminal domain-like"/>
    <property type="match status" value="1"/>
</dbReference>
<dbReference type="InterPro" id="IPR047416">
    <property type="entry name" value="XPF_nuclease_Mus81"/>
</dbReference>